<evidence type="ECO:0000313" key="3">
    <source>
        <dbReference type="Proteomes" id="UP000823749"/>
    </source>
</evidence>
<dbReference type="Proteomes" id="UP000823749">
    <property type="component" value="Chromosome 12"/>
</dbReference>
<dbReference type="Gene3D" id="3.40.50.2000">
    <property type="entry name" value="Glycogen Phosphorylase B"/>
    <property type="match status" value="2"/>
</dbReference>
<dbReference type="PANTHER" id="PTHR11926:SF727">
    <property type="entry name" value="UDP-GLYCOSYLTRANSFERASE 74B1"/>
    <property type="match status" value="1"/>
</dbReference>
<dbReference type="GO" id="GO:0080044">
    <property type="term" value="F:quercetin 7-O-glucosyltransferase activity"/>
    <property type="evidence" value="ECO:0007669"/>
    <property type="project" value="TreeGrafter"/>
</dbReference>
<dbReference type="PANTHER" id="PTHR11926">
    <property type="entry name" value="GLUCOSYL/GLUCURONOSYL TRANSFERASES"/>
    <property type="match status" value="1"/>
</dbReference>
<dbReference type="SUPFAM" id="SSF53756">
    <property type="entry name" value="UDP-Glycosyltransferase/glycogen phosphorylase"/>
    <property type="match status" value="1"/>
</dbReference>
<organism evidence="2 3">
    <name type="scientific">Rhododendron griersonianum</name>
    <dbReference type="NCBI Taxonomy" id="479676"/>
    <lineage>
        <taxon>Eukaryota</taxon>
        <taxon>Viridiplantae</taxon>
        <taxon>Streptophyta</taxon>
        <taxon>Embryophyta</taxon>
        <taxon>Tracheophyta</taxon>
        <taxon>Spermatophyta</taxon>
        <taxon>Magnoliopsida</taxon>
        <taxon>eudicotyledons</taxon>
        <taxon>Gunneridae</taxon>
        <taxon>Pentapetalae</taxon>
        <taxon>asterids</taxon>
        <taxon>Ericales</taxon>
        <taxon>Ericaceae</taxon>
        <taxon>Ericoideae</taxon>
        <taxon>Rhodoreae</taxon>
        <taxon>Rhododendron</taxon>
    </lineage>
</organism>
<dbReference type="AlphaFoldDB" id="A0AAV6I0I6"/>
<reference evidence="2" key="1">
    <citation type="submission" date="2020-08" db="EMBL/GenBank/DDBJ databases">
        <title>Plant Genome Project.</title>
        <authorList>
            <person name="Zhang R.-G."/>
        </authorList>
    </citation>
    <scope>NUCLEOTIDE SEQUENCE</scope>
    <source>
        <strain evidence="2">WSP0</strain>
        <tissue evidence="2">Leaf</tissue>
    </source>
</reference>
<comment type="caution">
    <text evidence="2">The sequence shown here is derived from an EMBL/GenBank/DDBJ whole genome shotgun (WGS) entry which is preliminary data.</text>
</comment>
<dbReference type="EMBL" id="JACTNZ010000012">
    <property type="protein sequence ID" value="KAG5521027.1"/>
    <property type="molecule type" value="Genomic_DNA"/>
</dbReference>
<gene>
    <name evidence="2" type="ORF">RHGRI_033543</name>
</gene>
<evidence type="ECO:0000256" key="1">
    <source>
        <dbReference type="ARBA" id="ARBA00009995"/>
    </source>
</evidence>
<accession>A0AAV6I0I6</accession>
<keyword evidence="3" id="KW-1185">Reference proteome</keyword>
<dbReference type="GO" id="GO:0080043">
    <property type="term" value="F:quercetin 3-O-glucosyltransferase activity"/>
    <property type="evidence" value="ECO:0007669"/>
    <property type="project" value="TreeGrafter"/>
</dbReference>
<evidence type="ECO:0000313" key="2">
    <source>
        <dbReference type="EMBL" id="KAG5521027.1"/>
    </source>
</evidence>
<comment type="similarity">
    <text evidence="1">Belongs to the UDP-glycosyltransferase family.</text>
</comment>
<sequence length="259" mass="28701">MEQTYKSQVLLATRYQDSSFPVNCVVYDSFLPWALDVAKEKGIYGASFFTNSATVCAIFSRIHRGLISLPVKPDETPLLLPGLPPLNLPDLPSFVLAPESHPAYLAMNLRQYSNVEKADWVFGNTFEKLEGQCKELIYVFYDSLKAAKGVWDLWPAKLIGPMVPSAFLDGRIAGDKGYGASLWNPLGSETIQWLETKPRGSVAYVSFGSMVSLAAGQMEEVALGLKCCDFDFIWVVRESELGKLPPEFADSTKKKVLEV</sequence>
<proteinExistence type="inferred from homology"/>
<protein>
    <submittedName>
        <fullName evidence="2">Uncharacterized protein</fullName>
    </submittedName>
</protein>
<name>A0AAV6I0I6_9ERIC</name>